<dbReference type="InterPro" id="IPR011009">
    <property type="entry name" value="Kinase-like_dom_sf"/>
</dbReference>
<dbReference type="AlphaFoldDB" id="X0UW76"/>
<feature type="non-terminal residue" evidence="1">
    <location>
        <position position="232"/>
    </location>
</feature>
<evidence type="ECO:0000313" key="1">
    <source>
        <dbReference type="EMBL" id="GAF92720.1"/>
    </source>
</evidence>
<proteinExistence type="predicted"/>
<reference evidence="1" key="1">
    <citation type="journal article" date="2014" name="Front. Microbiol.">
        <title>High frequency of phylogenetically diverse reductive dehalogenase-homologous genes in deep subseafloor sedimentary metagenomes.</title>
        <authorList>
            <person name="Kawai M."/>
            <person name="Futagami T."/>
            <person name="Toyoda A."/>
            <person name="Takaki Y."/>
            <person name="Nishi S."/>
            <person name="Hori S."/>
            <person name="Arai W."/>
            <person name="Tsubouchi T."/>
            <person name="Morono Y."/>
            <person name="Uchiyama I."/>
            <person name="Ito T."/>
            <person name="Fujiyama A."/>
            <person name="Inagaki F."/>
            <person name="Takami H."/>
        </authorList>
    </citation>
    <scope>NUCLEOTIDE SEQUENCE</scope>
    <source>
        <strain evidence="1">Expedition CK06-06</strain>
    </source>
</reference>
<gene>
    <name evidence="1" type="ORF">S01H1_27814</name>
</gene>
<name>X0UW76_9ZZZZ</name>
<dbReference type="SUPFAM" id="SSF56112">
    <property type="entry name" value="Protein kinase-like (PK-like)"/>
    <property type="match status" value="1"/>
</dbReference>
<protein>
    <recommendedName>
        <fullName evidence="2">Protein kinase domain-containing protein</fullName>
    </recommendedName>
</protein>
<dbReference type="EMBL" id="BARS01016966">
    <property type="protein sequence ID" value="GAF92720.1"/>
    <property type="molecule type" value="Genomic_DNA"/>
</dbReference>
<sequence>MQNRESAQTAKPRPKVFRALGKADPPEQVEIDGHSYRRVDILKHDSWAATALYQGPRGMVVAKFNRQQSVLGLPMKWLGRRLARRETRMLQRLDDLPNIPDYSGNLTINGVSQRHAVTHDYVAGHTLERREPVNDAFFPILQQLIKDMHARDLAYVDLSKRQNIIVGDDGKPYLIDFQISLNLPGWWPGNGWPMRAVLRLLQGMDDYHVLKHYRDCRPDQLSPEQLDLERYR</sequence>
<evidence type="ECO:0008006" key="2">
    <source>
        <dbReference type="Google" id="ProtNLM"/>
    </source>
</evidence>
<comment type="caution">
    <text evidence="1">The sequence shown here is derived from an EMBL/GenBank/DDBJ whole genome shotgun (WGS) entry which is preliminary data.</text>
</comment>
<accession>X0UW76</accession>
<organism evidence="1">
    <name type="scientific">marine sediment metagenome</name>
    <dbReference type="NCBI Taxonomy" id="412755"/>
    <lineage>
        <taxon>unclassified sequences</taxon>
        <taxon>metagenomes</taxon>
        <taxon>ecological metagenomes</taxon>
    </lineage>
</organism>